<gene>
    <name evidence="2" type="ORF">QQ020_24950</name>
</gene>
<protein>
    <submittedName>
        <fullName evidence="2">Alpha/beta hydrolase</fullName>
    </submittedName>
</protein>
<proteinExistence type="predicted"/>
<evidence type="ECO:0000259" key="1">
    <source>
        <dbReference type="Pfam" id="PF00561"/>
    </source>
</evidence>
<dbReference type="InterPro" id="IPR029058">
    <property type="entry name" value="AB_hydrolase_fold"/>
</dbReference>
<dbReference type="InterPro" id="IPR050266">
    <property type="entry name" value="AB_hydrolase_sf"/>
</dbReference>
<name>A0ABT8LC42_9BACT</name>
<keyword evidence="3" id="KW-1185">Reference proteome</keyword>
<dbReference type="PANTHER" id="PTHR43798">
    <property type="entry name" value="MONOACYLGLYCEROL LIPASE"/>
    <property type="match status" value="1"/>
</dbReference>
<evidence type="ECO:0000313" key="3">
    <source>
        <dbReference type="Proteomes" id="UP001172083"/>
    </source>
</evidence>
<comment type="caution">
    <text evidence="2">The sequence shown here is derived from an EMBL/GenBank/DDBJ whole genome shotgun (WGS) entry which is preliminary data.</text>
</comment>
<dbReference type="SUPFAM" id="SSF53474">
    <property type="entry name" value="alpha/beta-Hydrolases"/>
    <property type="match status" value="1"/>
</dbReference>
<dbReference type="RefSeq" id="WP_346760687.1">
    <property type="nucleotide sequence ID" value="NZ_JAUJEB010000006.1"/>
</dbReference>
<organism evidence="2 3">
    <name type="scientific">Agaribacillus aureus</name>
    <dbReference type="NCBI Taxonomy" id="3051825"/>
    <lineage>
        <taxon>Bacteria</taxon>
        <taxon>Pseudomonadati</taxon>
        <taxon>Bacteroidota</taxon>
        <taxon>Cytophagia</taxon>
        <taxon>Cytophagales</taxon>
        <taxon>Splendidivirgaceae</taxon>
        <taxon>Agaribacillus</taxon>
    </lineage>
</organism>
<dbReference type="Proteomes" id="UP001172083">
    <property type="component" value="Unassembled WGS sequence"/>
</dbReference>
<dbReference type="Gene3D" id="3.40.50.1820">
    <property type="entry name" value="alpha/beta hydrolase"/>
    <property type="match status" value="1"/>
</dbReference>
<dbReference type="PANTHER" id="PTHR43798:SF33">
    <property type="entry name" value="HYDROLASE, PUTATIVE (AFU_ORTHOLOGUE AFUA_2G14860)-RELATED"/>
    <property type="match status" value="1"/>
</dbReference>
<feature type="domain" description="AB hydrolase-1" evidence="1">
    <location>
        <begin position="51"/>
        <end position="292"/>
    </location>
</feature>
<dbReference type="Pfam" id="PF00561">
    <property type="entry name" value="Abhydrolase_1"/>
    <property type="match status" value="1"/>
</dbReference>
<dbReference type="EMBL" id="JAUJEB010000006">
    <property type="protein sequence ID" value="MDN5215352.1"/>
    <property type="molecule type" value="Genomic_DNA"/>
</dbReference>
<evidence type="ECO:0000313" key="2">
    <source>
        <dbReference type="EMBL" id="MDN5215352.1"/>
    </source>
</evidence>
<dbReference type="InterPro" id="IPR000073">
    <property type="entry name" value="AB_hydrolase_1"/>
</dbReference>
<reference evidence="2" key="1">
    <citation type="submission" date="2023-06" db="EMBL/GenBank/DDBJ databases">
        <title>Genomic of Agaribacillus aureum.</title>
        <authorList>
            <person name="Wang G."/>
        </authorList>
    </citation>
    <scope>NUCLEOTIDE SEQUENCE</scope>
    <source>
        <strain evidence="2">BMA12</strain>
    </source>
</reference>
<accession>A0ABT8LC42</accession>
<keyword evidence="2" id="KW-0378">Hydrolase</keyword>
<sequence>MTAKMYFIALLCLWLTLPGIAQLIHHPHQVESHGLDLHVNEFGQTGKTETKHILLVHGLTYSSHEFHIDYKDYSLVNFLSKNGYQVWTMDITGYGQSQKPADGFIVNTSYAAEDIAAVIKYIREKVNINQLDLLGWSWGTATTSRLVASHASWIRKLVLYAPVTSGYNGDAPKQDWHQNTWAHAASDFQLKDKIIDYKITEKPVVALFLSNCWKFDQEVSPNGGRKDLMKGSAEKFILPQNLVVPTLFIGGDRDPYLKWEEIESIYQNHPKKAQSQLIRIRGGAHALMMEKPYYKQFQKKVLLFLQP</sequence>
<dbReference type="GO" id="GO:0016787">
    <property type="term" value="F:hydrolase activity"/>
    <property type="evidence" value="ECO:0007669"/>
    <property type="project" value="UniProtKB-KW"/>
</dbReference>